<evidence type="ECO:0000313" key="3">
    <source>
        <dbReference type="Proteomes" id="UP000075920"/>
    </source>
</evidence>
<dbReference type="InterPro" id="IPR010512">
    <property type="entry name" value="DUF1091"/>
</dbReference>
<evidence type="ECO:0000313" key="2">
    <source>
        <dbReference type="EnsemblMetazoa" id="AMIN004371-PA"/>
    </source>
</evidence>
<evidence type="ECO:0008006" key="4">
    <source>
        <dbReference type="Google" id="ProtNLM"/>
    </source>
</evidence>
<dbReference type="Proteomes" id="UP000075920">
    <property type="component" value="Unassembled WGS sequence"/>
</dbReference>
<reference evidence="2" key="2">
    <citation type="submission" date="2020-05" db="UniProtKB">
        <authorList>
            <consortium name="EnsemblMetazoa"/>
        </authorList>
    </citation>
    <scope>IDENTIFICATION</scope>
    <source>
        <strain evidence="2">MINIMUS1</strain>
    </source>
</reference>
<evidence type="ECO:0000256" key="1">
    <source>
        <dbReference type="SAM" id="SignalP"/>
    </source>
</evidence>
<protein>
    <recommendedName>
        <fullName evidence="4">Secreted protein</fullName>
    </recommendedName>
</protein>
<name>A0A182W211_9DIPT</name>
<dbReference type="AlphaFoldDB" id="A0A182W211"/>
<feature type="chain" id="PRO_5008140598" description="Secreted protein" evidence="1">
    <location>
        <begin position="24"/>
        <end position="142"/>
    </location>
</feature>
<reference evidence="3" key="1">
    <citation type="submission" date="2013-03" db="EMBL/GenBank/DDBJ databases">
        <title>The Genome Sequence of Anopheles minimus MINIMUS1.</title>
        <authorList>
            <consortium name="The Broad Institute Genomics Platform"/>
            <person name="Neafsey D.E."/>
            <person name="Walton C."/>
            <person name="Walker B."/>
            <person name="Young S.K."/>
            <person name="Zeng Q."/>
            <person name="Gargeya S."/>
            <person name="Fitzgerald M."/>
            <person name="Haas B."/>
            <person name="Abouelleil A."/>
            <person name="Allen A.W."/>
            <person name="Alvarado L."/>
            <person name="Arachchi H.M."/>
            <person name="Berlin A.M."/>
            <person name="Chapman S.B."/>
            <person name="Gainer-Dewar J."/>
            <person name="Goldberg J."/>
            <person name="Griggs A."/>
            <person name="Gujja S."/>
            <person name="Hansen M."/>
            <person name="Howarth C."/>
            <person name="Imamovic A."/>
            <person name="Ireland A."/>
            <person name="Larimer J."/>
            <person name="McCowan C."/>
            <person name="Murphy C."/>
            <person name="Pearson M."/>
            <person name="Poon T.W."/>
            <person name="Priest M."/>
            <person name="Roberts A."/>
            <person name="Saif S."/>
            <person name="Shea T."/>
            <person name="Sisk P."/>
            <person name="Sykes S."/>
            <person name="Wortman J."/>
            <person name="Nusbaum C."/>
            <person name="Birren B."/>
        </authorList>
    </citation>
    <scope>NUCLEOTIDE SEQUENCE [LARGE SCALE GENOMIC DNA]</scope>
    <source>
        <strain evidence="3">MINIMUS1</strain>
    </source>
</reference>
<dbReference type="PANTHER" id="PTHR20898:SF1">
    <property type="entry name" value="MD-2-RELATED LIPID-RECOGNITION DOMAIN-CONTAINING PROTEIN"/>
    <property type="match status" value="1"/>
</dbReference>
<dbReference type="Pfam" id="PF06477">
    <property type="entry name" value="DUF1091"/>
    <property type="match status" value="1"/>
</dbReference>
<dbReference type="VEuPathDB" id="VectorBase:AMIN004371"/>
<keyword evidence="1" id="KW-0732">Signal</keyword>
<dbReference type="EnsemblMetazoa" id="AMIN004371-RA">
    <property type="protein sequence ID" value="AMIN004371-PA"/>
    <property type="gene ID" value="AMIN004371"/>
</dbReference>
<proteinExistence type="predicted"/>
<feature type="signal peptide" evidence="1">
    <location>
        <begin position="1"/>
        <end position="23"/>
    </location>
</feature>
<dbReference type="PANTHER" id="PTHR20898">
    <property type="entry name" value="DAEDALUS ON 3-RELATED-RELATED"/>
    <property type="match status" value="1"/>
</dbReference>
<organism evidence="2 3">
    <name type="scientific">Anopheles minimus</name>
    <dbReference type="NCBI Taxonomy" id="112268"/>
    <lineage>
        <taxon>Eukaryota</taxon>
        <taxon>Metazoa</taxon>
        <taxon>Ecdysozoa</taxon>
        <taxon>Arthropoda</taxon>
        <taxon>Hexapoda</taxon>
        <taxon>Insecta</taxon>
        <taxon>Pterygota</taxon>
        <taxon>Neoptera</taxon>
        <taxon>Endopterygota</taxon>
        <taxon>Diptera</taxon>
        <taxon>Nematocera</taxon>
        <taxon>Culicoidea</taxon>
        <taxon>Culicidae</taxon>
        <taxon>Anophelinae</taxon>
        <taxon>Anopheles</taxon>
    </lineage>
</organism>
<accession>A0A182W211</accession>
<keyword evidence="3" id="KW-1185">Reference proteome</keyword>
<sequence length="142" mass="16215">MCSSGRISFFLLLTANSISLTLSITGYKITPFLTRTGVLQKPFYNQTIDICTLIKNPNTHRLVQIVYRELRRHGNLPTGCPIPITVYKFRGISTSQMRLTTFFTLDFMLDIIGLAGTTKIRTFESRWYGVVHRVKCTATERC</sequence>